<feature type="compositionally biased region" description="Polar residues" evidence="1">
    <location>
        <begin position="440"/>
        <end position="451"/>
    </location>
</feature>
<evidence type="ECO:0000313" key="3">
    <source>
        <dbReference type="Proteomes" id="UP000516314"/>
    </source>
</evidence>
<dbReference type="InterPro" id="IPR004252">
    <property type="entry name" value="Probable_transposase_24"/>
</dbReference>
<dbReference type="Pfam" id="PF03004">
    <property type="entry name" value="Transposase_24"/>
    <property type="match status" value="1"/>
</dbReference>
<accession>A0A7G2ES06</accession>
<feature type="compositionally biased region" description="Polar residues" evidence="1">
    <location>
        <begin position="54"/>
        <end position="72"/>
    </location>
</feature>
<name>A0A7G2ES06_ARATH</name>
<organism evidence="2 3">
    <name type="scientific">Arabidopsis thaliana</name>
    <name type="common">Mouse-ear cress</name>
    <dbReference type="NCBI Taxonomy" id="3702"/>
    <lineage>
        <taxon>Eukaryota</taxon>
        <taxon>Viridiplantae</taxon>
        <taxon>Streptophyta</taxon>
        <taxon>Embryophyta</taxon>
        <taxon>Tracheophyta</taxon>
        <taxon>Spermatophyta</taxon>
        <taxon>Magnoliopsida</taxon>
        <taxon>eudicotyledons</taxon>
        <taxon>Gunneridae</taxon>
        <taxon>Pentapetalae</taxon>
        <taxon>rosids</taxon>
        <taxon>malvids</taxon>
        <taxon>Brassicales</taxon>
        <taxon>Brassicaceae</taxon>
        <taxon>Camelineae</taxon>
        <taxon>Arabidopsis</taxon>
    </lineage>
</organism>
<evidence type="ECO:0000256" key="1">
    <source>
        <dbReference type="SAM" id="MobiDB-lite"/>
    </source>
</evidence>
<evidence type="ECO:0000313" key="2">
    <source>
        <dbReference type="EMBL" id="CAD5324602.1"/>
    </source>
</evidence>
<feature type="compositionally biased region" description="Polar residues" evidence="1">
    <location>
        <begin position="23"/>
        <end position="46"/>
    </location>
</feature>
<dbReference type="AlphaFoldDB" id="A0A7G2ES06"/>
<reference evidence="2 3" key="1">
    <citation type="submission" date="2020-09" db="EMBL/GenBank/DDBJ databases">
        <authorList>
            <person name="Ashkenazy H."/>
        </authorList>
    </citation>
    <scope>NUCLEOTIDE SEQUENCE [LARGE SCALE GENOMIC DNA]</scope>
    <source>
        <strain evidence="3">cv. Cdm-0</strain>
    </source>
</reference>
<dbReference type="Proteomes" id="UP000516314">
    <property type="component" value="Chromosome 3"/>
</dbReference>
<sequence length="451" mass="49840">MSFNGNDYSQFRSQQQNQRRSPSEGNGSATQGNLQTPINSNNQANGASPPPVNQSPRGSANQSPRGSANHTTPLAARLNDLTIEKLLASPGRAGLPKLDPNRPPGTLWFDDDTSVAATVRSIFEKDFKEPHANGSQTSEAVVDRWFETFAQVYNWDPAINQRVRLEFEAKMKDRMSDQVGRWKGKWKEKGDEAKPRWIDPEVWKGLVSFWMDPKSERKSLNSRNVRYHDPEGLMIHKHRSGQTSYKARARKRCEMTGESTPDFLLLLDETHRKPDGSFIDRKSEEIYKEVSSKIQEEESLLCSGDTTESTGSGGLSVQAKNKIYAQVAHKKKDRIYGAGSLQHEASSAHAGLVLPRDDPVVLSQKLPAAEALIANQAEKITSFDAYFDYLAEKDLEFDALFRARSSSRTEPVSSNPPNAPNATAAGIGPEVVEPKAVVANPNTGSSPSEAF</sequence>
<feature type="region of interest" description="Disordered" evidence="1">
    <location>
        <begin position="1"/>
        <end position="74"/>
    </location>
</feature>
<gene>
    <name evidence="2" type="ORF">AT9943_LOCUS12487</name>
</gene>
<feature type="region of interest" description="Disordered" evidence="1">
    <location>
        <begin position="405"/>
        <end position="451"/>
    </location>
</feature>
<proteinExistence type="predicted"/>
<protein>
    <submittedName>
        <fullName evidence="2">(thale cress) hypothetical protein</fullName>
    </submittedName>
</protein>
<feature type="compositionally biased region" description="Low complexity" evidence="1">
    <location>
        <begin position="9"/>
        <end position="20"/>
    </location>
</feature>
<dbReference type="EMBL" id="LR881468">
    <property type="protein sequence ID" value="CAD5324602.1"/>
    <property type="molecule type" value="Genomic_DNA"/>
</dbReference>